<keyword evidence="3" id="KW-1185">Reference proteome</keyword>
<proteinExistence type="predicted"/>
<dbReference type="EMBL" id="CP071839">
    <property type="protein sequence ID" value="QTD96481.1"/>
    <property type="molecule type" value="Genomic_DNA"/>
</dbReference>
<evidence type="ECO:0000313" key="3">
    <source>
        <dbReference type="Proteomes" id="UP000663908"/>
    </source>
</evidence>
<name>A0ABX7TLX9_STRCY</name>
<feature type="region of interest" description="Disordered" evidence="1">
    <location>
        <begin position="1"/>
        <end position="122"/>
    </location>
</feature>
<sequence>MGLAGCTTVSSVPPPDNARSRPALAPDAGARPSAHREPAGAPSGKAALVRTGGAHPDRRPSAAAPTRHPGPDRASAAAPRPRAVAPAAPPGGHHGPERRTPVRRPAPRPRPAAPPSAAARMREMCRQADGVAEPRIVRLCHDTFG</sequence>
<organism evidence="2 3">
    <name type="scientific">Streptomyces cyanogenus</name>
    <dbReference type="NCBI Taxonomy" id="80860"/>
    <lineage>
        <taxon>Bacteria</taxon>
        <taxon>Bacillati</taxon>
        <taxon>Actinomycetota</taxon>
        <taxon>Actinomycetes</taxon>
        <taxon>Kitasatosporales</taxon>
        <taxon>Streptomycetaceae</taxon>
        <taxon>Streptomyces</taxon>
    </lineage>
</organism>
<gene>
    <name evidence="2" type="ORF">S1361_03925</name>
</gene>
<reference evidence="2 3" key="1">
    <citation type="submission" date="2021-03" db="EMBL/GenBank/DDBJ databases">
        <title>Complete genome sequence of Streptomyces cyanogenus S136, producer of anticancer angucycline landomycin A.</title>
        <authorList>
            <person name="Hrab P."/>
            <person name="Ruckert C."/>
            <person name="Busche T."/>
            <person name="Ostash I."/>
            <person name="Kalinowski J."/>
            <person name="Fedorenko V."/>
            <person name="Yushchuk O."/>
            <person name="Ostash B."/>
        </authorList>
    </citation>
    <scope>NUCLEOTIDE SEQUENCE [LARGE SCALE GENOMIC DNA]</scope>
    <source>
        <strain evidence="2 3">S136</strain>
    </source>
</reference>
<feature type="compositionally biased region" description="Low complexity" evidence="1">
    <location>
        <begin position="72"/>
        <end position="86"/>
    </location>
</feature>
<evidence type="ECO:0000256" key="1">
    <source>
        <dbReference type="SAM" id="MobiDB-lite"/>
    </source>
</evidence>
<dbReference type="Proteomes" id="UP000663908">
    <property type="component" value="Chromosome"/>
</dbReference>
<accession>A0ABX7TLX9</accession>
<protein>
    <submittedName>
        <fullName evidence="2">Uncharacterized protein</fullName>
    </submittedName>
</protein>
<evidence type="ECO:0000313" key="2">
    <source>
        <dbReference type="EMBL" id="QTD96481.1"/>
    </source>
</evidence>